<protein>
    <submittedName>
        <fullName evidence="2">Uncharacterized protein</fullName>
    </submittedName>
</protein>
<feature type="non-terminal residue" evidence="2">
    <location>
        <position position="76"/>
    </location>
</feature>
<accession>A0A821UP23</accession>
<keyword evidence="3" id="KW-1185">Reference proteome</keyword>
<feature type="non-terminal residue" evidence="2">
    <location>
        <position position="1"/>
    </location>
</feature>
<sequence>LEQSSSSSSSASSLSCVLPFQQLVINDLNTQHNSSILPFTFNNNNNNNNNMNNFNEPLPFSTNHQANINDENARPP</sequence>
<evidence type="ECO:0000313" key="2">
    <source>
        <dbReference type="EMBL" id="CAF4893237.1"/>
    </source>
</evidence>
<name>A0A821UP23_9BILA</name>
<dbReference type="EMBL" id="CAJOBP010074134">
    <property type="protein sequence ID" value="CAF4893237.1"/>
    <property type="molecule type" value="Genomic_DNA"/>
</dbReference>
<dbReference type="AlphaFoldDB" id="A0A821UP23"/>
<dbReference type="Proteomes" id="UP000663873">
    <property type="component" value="Unassembled WGS sequence"/>
</dbReference>
<organism evidence="2 3">
    <name type="scientific">Rotaria socialis</name>
    <dbReference type="NCBI Taxonomy" id="392032"/>
    <lineage>
        <taxon>Eukaryota</taxon>
        <taxon>Metazoa</taxon>
        <taxon>Spiralia</taxon>
        <taxon>Gnathifera</taxon>
        <taxon>Rotifera</taxon>
        <taxon>Eurotatoria</taxon>
        <taxon>Bdelloidea</taxon>
        <taxon>Philodinida</taxon>
        <taxon>Philodinidae</taxon>
        <taxon>Rotaria</taxon>
    </lineage>
</organism>
<evidence type="ECO:0000256" key="1">
    <source>
        <dbReference type="SAM" id="MobiDB-lite"/>
    </source>
</evidence>
<proteinExistence type="predicted"/>
<feature type="region of interest" description="Disordered" evidence="1">
    <location>
        <begin position="45"/>
        <end position="76"/>
    </location>
</feature>
<feature type="compositionally biased region" description="Low complexity" evidence="1">
    <location>
        <begin position="45"/>
        <end position="55"/>
    </location>
</feature>
<reference evidence="2" key="1">
    <citation type="submission" date="2021-02" db="EMBL/GenBank/DDBJ databases">
        <authorList>
            <person name="Nowell W R."/>
        </authorList>
    </citation>
    <scope>NUCLEOTIDE SEQUENCE</scope>
</reference>
<gene>
    <name evidence="2" type="ORF">UJA718_LOCUS45185</name>
</gene>
<feature type="compositionally biased region" description="Polar residues" evidence="1">
    <location>
        <begin position="60"/>
        <end position="70"/>
    </location>
</feature>
<comment type="caution">
    <text evidence="2">The sequence shown here is derived from an EMBL/GenBank/DDBJ whole genome shotgun (WGS) entry which is preliminary data.</text>
</comment>
<evidence type="ECO:0000313" key="3">
    <source>
        <dbReference type="Proteomes" id="UP000663873"/>
    </source>
</evidence>